<gene>
    <name evidence="1" type="ORF">VZ95_03025</name>
</gene>
<sequence>MTDATVRDRIHQEVTGNDVVLFMKGTPVFPMCGFSAAV</sequence>
<proteinExistence type="predicted"/>
<evidence type="ECO:0000313" key="1">
    <source>
        <dbReference type="EMBL" id="KJV10721.1"/>
    </source>
</evidence>
<accession>A0A0F3IVJ4</accession>
<dbReference type="AlphaFoldDB" id="A0A0F3IVJ4"/>
<protein>
    <submittedName>
        <fullName evidence="1">Glutaredoxin</fullName>
    </submittedName>
</protein>
<keyword evidence="2" id="KW-1185">Reference proteome</keyword>
<dbReference type="InterPro" id="IPR036249">
    <property type="entry name" value="Thioredoxin-like_sf"/>
</dbReference>
<dbReference type="EMBL" id="LAJY01000055">
    <property type="protein sequence ID" value="KJV10721.1"/>
    <property type="molecule type" value="Genomic_DNA"/>
</dbReference>
<comment type="caution">
    <text evidence="1">The sequence shown here is derived from an EMBL/GenBank/DDBJ whole genome shotgun (WGS) entry which is preliminary data.</text>
</comment>
<organism evidence="1 2">
    <name type="scientific">Elstera litoralis</name>
    <dbReference type="NCBI Taxonomy" id="552518"/>
    <lineage>
        <taxon>Bacteria</taxon>
        <taxon>Pseudomonadati</taxon>
        <taxon>Pseudomonadota</taxon>
        <taxon>Alphaproteobacteria</taxon>
        <taxon>Rhodospirillales</taxon>
        <taxon>Rhodospirillaceae</taxon>
        <taxon>Elstera</taxon>
    </lineage>
</organism>
<reference evidence="1 2" key="1">
    <citation type="submission" date="2015-03" db="EMBL/GenBank/DDBJ databases">
        <title>Draft genome sequence of Elstera litoralis.</title>
        <authorList>
            <person name="Rahalkar M.C."/>
            <person name="Dhakephalkar P.K."/>
            <person name="Pore S.D."/>
            <person name="Arora P."/>
            <person name="Kapse N.G."/>
            <person name="Pandit P.S."/>
        </authorList>
    </citation>
    <scope>NUCLEOTIDE SEQUENCE [LARGE SCALE GENOMIC DNA]</scope>
    <source>
        <strain evidence="1 2">Dia-1</strain>
    </source>
</reference>
<feature type="non-terminal residue" evidence="1">
    <location>
        <position position="38"/>
    </location>
</feature>
<dbReference type="SUPFAM" id="SSF52833">
    <property type="entry name" value="Thioredoxin-like"/>
    <property type="match status" value="1"/>
</dbReference>
<name>A0A0F3IVJ4_9PROT</name>
<dbReference type="Gene3D" id="3.40.30.10">
    <property type="entry name" value="Glutaredoxin"/>
    <property type="match status" value="1"/>
</dbReference>
<dbReference type="Proteomes" id="UP000033774">
    <property type="component" value="Unassembled WGS sequence"/>
</dbReference>
<evidence type="ECO:0000313" key="2">
    <source>
        <dbReference type="Proteomes" id="UP000033774"/>
    </source>
</evidence>